<organism evidence="5 6">
    <name type="scientific">Longimycelium tulufanense</name>
    <dbReference type="NCBI Taxonomy" id="907463"/>
    <lineage>
        <taxon>Bacteria</taxon>
        <taxon>Bacillati</taxon>
        <taxon>Actinomycetota</taxon>
        <taxon>Actinomycetes</taxon>
        <taxon>Pseudonocardiales</taxon>
        <taxon>Pseudonocardiaceae</taxon>
        <taxon>Longimycelium</taxon>
    </lineage>
</organism>
<evidence type="ECO:0000256" key="1">
    <source>
        <dbReference type="ARBA" id="ARBA00023015"/>
    </source>
</evidence>
<dbReference type="PANTHER" id="PTHR44846">
    <property type="entry name" value="MANNOSYL-D-GLYCERATE TRANSPORT/METABOLISM SYSTEM REPRESSOR MNGR-RELATED"/>
    <property type="match status" value="1"/>
</dbReference>
<dbReference type="GO" id="GO:0003677">
    <property type="term" value="F:DNA binding"/>
    <property type="evidence" value="ECO:0007669"/>
    <property type="project" value="UniProtKB-KW"/>
</dbReference>
<dbReference type="PROSITE" id="PS50949">
    <property type="entry name" value="HTH_GNTR"/>
    <property type="match status" value="1"/>
</dbReference>
<dbReference type="GO" id="GO:0045892">
    <property type="term" value="P:negative regulation of DNA-templated transcription"/>
    <property type="evidence" value="ECO:0007669"/>
    <property type="project" value="TreeGrafter"/>
</dbReference>
<dbReference type="SMART" id="SM00345">
    <property type="entry name" value="HTH_GNTR"/>
    <property type="match status" value="1"/>
</dbReference>
<dbReference type="InterPro" id="IPR011663">
    <property type="entry name" value="UTRA"/>
</dbReference>
<accession>A0A8J3C9G8</accession>
<evidence type="ECO:0000259" key="4">
    <source>
        <dbReference type="PROSITE" id="PS50949"/>
    </source>
</evidence>
<protein>
    <submittedName>
        <fullName evidence="5">GntR family transcriptional regulator</fullName>
    </submittedName>
</protein>
<dbReference type="Gene3D" id="1.10.10.10">
    <property type="entry name" value="Winged helix-like DNA-binding domain superfamily/Winged helix DNA-binding domain"/>
    <property type="match status" value="1"/>
</dbReference>
<keyword evidence="6" id="KW-1185">Reference proteome</keyword>
<dbReference type="CDD" id="cd07377">
    <property type="entry name" value="WHTH_GntR"/>
    <property type="match status" value="1"/>
</dbReference>
<evidence type="ECO:0000256" key="2">
    <source>
        <dbReference type="ARBA" id="ARBA00023125"/>
    </source>
</evidence>
<dbReference type="SUPFAM" id="SSF64288">
    <property type="entry name" value="Chorismate lyase-like"/>
    <property type="match status" value="1"/>
</dbReference>
<feature type="domain" description="HTH gntR-type" evidence="4">
    <location>
        <begin position="1"/>
        <end position="63"/>
    </location>
</feature>
<dbReference type="Gene3D" id="3.40.1410.10">
    <property type="entry name" value="Chorismate lyase-like"/>
    <property type="match status" value="1"/>
</dbReference>
<dbReference type="InterPro" id="IPR050679">
    <property type="entry name" value="Bact_HTH_transcr_reg"/>
</dbReference>
<dbReference type="AlphaFoldDB" id="A0A8J3C9G8"/>
<dbReference type="Pfam" id="PF00392">
    <property type="entry name" value="GntR"/>
    <property type="match status" value="1"/>
</dbReference>
<proteinExistence type="predicted"/>
<dbReference type="SUPFAM" id="SSF46785">
    <property type="entry name" value="Winged helix' DNA-binding domain"/>
    <property type="match status" value="1"/>
</dbReference>
<dbReference type="Proteomes" id="UP000637578">
    <property type="component" value="Unassembled WGS sequence"/>
</dbReference>
<reference evidence="5" key="1">
    <citation type="journal article" date="2014" name="Int. J. Syst. Evol. Microbiol.">
        <title>Complete genome sequence of Corynebacterium casei LMG S-19264T (=DSM 44701T), isolated from a smear-ripened cheese.</title>
        <authorList>
            <consortium name="US DOE Joint Genome Institute (JGI-PGF)"/>
            <person name="Walter F."/>
            <person name="Albersmeier A."/>
            <person name="Kalinowski J."/>
            <person name="Ruckert C."/>
        </authorList>
    </citation>
    <scope>NUCLEOTIDE SEQUENCE</scope>
    <source>
        <strain evidence="5">CGMCC 4.5737</strain>
    </source>
</reference>
<keyword evidence="3" id="KW-0804">Transcription</keyword>
<keyword evidence="1" id="KW-0805">Transcription regulation</keyword>
<dbReference type="PRINTS" id="PR00035">
    <property type="entry name" value="HTHGNTR"/>
</dbReference>
<dbReference type="SMART" id="SM00866">
    <property type="entry name" value="UTRA"/>
    <property type="match status" value="1"/>
</dbReference>
<dbReference type="InterPro" id="IPR036388">
    <property type="entry name" value="WH-like_DNA-bd_sf"/>
</dbReference>
<reference evidence="5" key="2">
    <citation type="submission" date="2020-09" db="EMBL/GenBank/DDBJ databases">
        <authorList>
            <person name="Sun Q."/>
            <person name="Zhou Y."/>
        </authorList>
    </citation>
    <scope>NUCLEOTIDE SEQUENCE</scope>
    <source>
        <strain evidence="5">CGMCC 4.5737</strain>
    </source>
</reference>
<dbReference type="GO" id="GO:0003700">
    <property type="term" value="F:DNA-binding transcription factor activity"/>
    <property type="evidence" value="ECO:0007669"/>
    <property type="project" value="InterPro"/>
</dbReference>
<name>A0A8J3C9G8_9PSEU</name>
<dbReference type="InterPro" id="IPR036390">
    <property type="entry name" value="WH_DNA-bd_sf"/>
</dbReference>
<keyword evidence="2" id="KW-0238">DNA-binding</keyword>
<comment type="caution">
    <text evidence="5">The sequence shown here is derived from an EMBL/GenBank/DDBJ whole genome shotgun (WGS) entry which is preliminary data.</text>
</comment>
<gene>
    <name evidence="5" type="ORF">GCM10012275_33770</name>
</gene>
<dbReference type="Pfam" id="PF07702">
    <property type="entry name" value="UTRA"/>
    <property type="match status" value="1"/>
</dbReference>
<evidence type="ECO:0000256" key="3">
    <source>
        <dbReference type="ARBA" id="ARBA00023163"/>
    </source>
</evidence>
<evidence type="ECO:0000313" key="6">
    <source>
        <dbReference type="Proteomes" id="UP000637578"/>
    </source>
</evidence>
<dbReference type="PANTHER" id="PTHR44846:SF1">
    <property type="entry name" value="MANNOSYL-D-GLYCERATE TRANSPORT_METABOLISM SYSTEM REPRESSOR MNGR-RELATED"/>
    <property type="match status" value="1"/>
</dbReference>
<dbReference type="InterPro" id="IPR028978">
    <property type="entry name" value="Chorismate_lyase_/UTRA_dom_sf"/>
</dbReference>
<dbReference type="InterPro" id="IPR000524">
    <property type="entry name" value="Tscrpt_reg_HTH_GntR"/>
</dbReference>
<evidence type="ECO:0000313" key="5">
    <source>
        <dbReference type="EMBL" id="GGM59904.1"/>
    </source>
</evidence>
<sequence>MLAKERLTELVEQHGPGEVLPPERVLAEQFGVSRPTLRTALAELARAGLVVRQRGRGTFTTARSTAPEFVPAVHDSILSPAAEGEWTSRVLRFESVPAGARLGQRLQVSPATEVLRVTRLQLVGTEPMALERLRLPLLLVPDLTARDLEVGSFYRLLRMRYGITVADAVQTIESTVVDPVEAESLTVPPYSPALLCERVTRDGEGRVVELARSVHRGDRYRITSRLTFGQQG</sequence>
<dbReference type="EMBL" id="BMMK01000015">
    <property type="protein sequence ID" value="GGM59904.1"/>
    <property type="molecule type" value="Genomic_DNA"/>
</dbReference>